<keyword evidence="1" id="KW-1133">Transmembrane helix</keyword>
<proteinExistence type="predicted"/>
<keyword evidence="1" id="KW-0472">Membrane</keyword>
<evidence type="ECO:0000313" key="2">
    <source>
        <dbReference type="EMBL" id="RPB21156.1"/>
    </source>
</evidence>
<evidence type="ECO:0000256" key="1">
    <source>
        <dbReference type="SAM" id="Phobius"/>
    </source>
</evidence>
<dbReference type="EMBL" id="ML121562">
    <property type="protein sequence ID" value="RPB21156.1"/>
    <property type="molecule type" value="Genomic_DNA"/>
</dbReference>
<dbReference type="AlphaFoldDB" id="A0A3N4LEM6"/>
<feature type="transmembrane region" description="Helical" evidence="1">
    <location>
        <begin position="16"/>
        <end position="34"/>
    </location>
</feature>
<organism evidence="2 3">
    <name type="scientific">Terfezia boudieri ATCC MYA-4762</name>
    <dbReference type="NCBI Taxonomy" id="1051890"/>
    <lineage>
        <taxon>Eukaryota</taxon>
        <taxon>Fungi</taxon>
        <taxon>Dikarya</taxon>
        <taxon>Ascomycota</taxon>
        <taxon>Pezizomycotina</taxon>
        <taxon>Pezizomycetes</taxon>
        <taxon>Pezizales</taxon>
        <taxon>Pezizaceae</taxon>
        <taxon>Terfezia</taxon>
    </lineage>
</organism>
<evidence type="ECO:0000313" key="3">
    <source>
        <dbReference type="Proteomes" id="UP000267821"/>
    </source>
</evidence>
<name>A0A3N4LEM6_9PEZI</name>
<sequence>MFGVRCLVRCPVLCPALYPTLYSAPMLISMLVVYRSYSITMGLLGEKLRPWVAVRDFELRIFRPLCSCNADMPVWESALCSTLICSSRLRYNRGSNQLNLLYGVLTVIL</sequence>
<reference evidence="2 3" key="1">
    <citation type="journal article" date="2018" name="Nat. Ecol. Evol.">
        <title>Pezizomycetes genomes reveal the molecular basis of ectomycorrhizal truffle lifestyle.</title>
        <authorList>
            <person name="Murat C."/>
            <person name="Payen T."/>
            <person name="Noel B."/>
            <person name="Kuo A."/>
            <person name="Morin E."/>
            <person name="Chen J."/>
            <person name="Kohler A."/>
            <person name="Krizsan K."/>
            <person name="Balestrini R."/>
            <person name="Da Silva C."/>
            <person name="Montanini B."/>
            <person name="Hainaut M."/>
            <person name="Levati E."/>
            <person name="Barry K.W."/>
            <person name="Belfiori B."/>
            <person name="Cichocki N."/>
            <person name="Clum A."/>
            <person name="Dockter R.B."/>
            <person name="Fauchery L."/>
            <person name="Guy J."/>
            <person name="Iotti M."/>
            <person name="Le Tacon F."/>
            <person name="Lindquist E.A."/>
            <person name="Lipzen A."/>
            <person name="Malagnac F."/>
            <person name="Mello A."/>
            <person name="Molinier V."/>
            <person name="Miyauchi S."/>
            <person name="Poulain J."/>
            <person name="Riccioni C."/>
            <person name="Rubini A."/>
            <person name="Sitrit Y."/>
            <person name="Splivallo R."/>
            <person name="Traeger S."/>
            <person name="Wang M."/>
            <person name="Zifcakova L."/>
            <person name="Wipf D."/>
            <person name="Zambonelli A."/>
            <person name="Paolocci F."/>
            <person name="Nowrousian M."/>
            <person name="Ottonello S."/>
            <person name="Baldrian P."/>
            <person name="Spatafora J.W."/>
            <person name="Henrissat B."/>
            <person name="Nagy L.G."/>
            <person name="Aury J.M."/>
            <person name="Wincker P."/>
            <person name="Grigoriev I.V."/>
            <person name="Bonfante P."/>
            <person name="Martin F.M."/>
        </authorList>
    </citation>
    <scope>NUCLEOTIDE SEQUENCE [LARGE SCALE GENOMIC DNA]</scope>
    <source>
        <strain evidence="2 3">ATCC MYA-4762</strain>
    </source>
</reference>
<keyword evidence="1" id="KW-0812">Transmembrane</keyword>
<dbReference type="Proteomes" id="UP000267821">
    <property type="component" value="Unassembled WGS sequence"/>
</dbReference>
<accession>A0A3N4LEM6</accession>
<keyword evidence="3" id="KW-1185">Reference proteome</keyword>
<dbReference type="InParanoid" id="A0A3N4LEM6"/>
<protein>
    <submittedName>
        <fullName evidence="2">Uncharacterized protein</fullName>
    </submittedName>
</protein>
<feature type="non-terminal residue" evidence="2">
    <location>
        <position position="109"/>
    </location>
</feature>
<gene>
    <name evidence="2" type="ORF">L211DRAFT_840908</name>
</gene>